<gene>
    <name evidence="1" type="ORF">EPICR_10257</name>
</gene>
<dbReference type="AlphaFoldDB" id="A0A484HE72"/>
<evidence type="ECO:0000313" key="1">
    <source>
        <dbReference type="EMBL" id="VEN72758.1"/>
    </source>
</evidence>
<reference evidence="1" key="1">
    <citation type="submission" date="2019-01" db="EMBL/GenBank/DDBJ databases">
        <authorList>
            <consortium name="Genoscope - CEA"/>
            <person name="William W."/>
        </authorList>
    </citation>
    <scope>NUCLEOTIDE SEQUENCE</scope>
    <source>
        <strain evidence="1">CR-1</strain>
    </source>
</reference>
<proteinExistence type="predicted"/>
<protein>
    <recommendedName>
        <fullName evidence="2">Metal-binding protein</fullName>
    </recommendedName>
</protein>
<dbReference type="InterPro" id="IPR019271">
    <property type="entry name" value="DUF2284_metal-binding"/>
</dbReference>
<evidence type="ECO:0008006" key="2">
    <source>
        <dbReference type="Google" id="ProtNLM"/>
    </source>
</evidence>
<organism evidence="1">
    <name type="scientific">uncultured Desulfobacteraceae bacterium</name>
    <dbReference type="NCBI Taxonomy" id="218296"/>
    <lineage>
        <taxon>Bacteria</taxon>
        <taxon>Pseudomonadati</taxon>
        <taxon>Thermodesulfobacteriota</taxon>
        <taxon>Desulfobacteria</taxon>
        <taxon>Desulfobacterales</taxon>
        <taxon>Desulfobacteraceae</taxon>
        <taxon>environmental samples</taxon>
    </lineage>
</organism>
<accession>A0A484HE72</accession>
<dbReference type="EMBL" id="CAACVI010000001">
    <property type="protein sequence ID" value="VEN72758.1"/>
    <property type="molecule type" value="Genomic_DNA"/>
</dbReference>
<name>A0A484HE72_9BACT</name>
<dbReference type="Pfam" id="PF10050">
    <property type="entry name" value="DUF2284"/>
    <property type="match status" value="1"/>
</dbReference>
<sequence length="200" mass="21461">MRGKTDRGNESAVRKAAIRLAGECGASRADILDALGLPMDKGLASICKDQRCGGYGFSASCPPHVMNPDAFEKEIPRFHSALAFQFSVHTDILFGDQRHEVLRVVHETASAIRKNALESGAARAMAIAAGPCKQIFCGAYNQCEKVHGNGRCRHPDEACPSMSGLGISFREISRRLGWDDDQKDGNGKSLSAMSGIVLLG</sequence>